<dbReference type="EMBL" id="JAIZAY010000019">
    <property type="protein sequence ID" value="KAJ8023428.1"/>
    <property type="molecule type" value="Genomic_DNA"/>
</dbReference>
<dbReference type="PANTHER" id="PTHR11825">
    <property type="entry name" value="SUBGROUP IIII AMINOTRANSFERASE"/>
    <property type="match status" value="1"/>
</dbReference>
<evidence type="ECO:0000256" key="1">
    <source>
        <dbReference type="ARBA" id="ARBA00001933"/>
    </source>
</evidence>
<dbReference type="InterPro" id="IPR033939">
    <property type="entry name" value="BCAT_family"/>
</dbReference>
<evidence type="ECO:0000313" key="12">
    <source>
        <dbReference type="EMBL" id="KAJ8023428.1"/>
    </source>
</evidence>
<dbReference type="Pfam" id="PF01063">
    <property type="entry name" value="Aminotran_4"/>
    <property type="match status" value="1"/>
</dbReference>
<dbReference type="OrthoDB" id="1732691at2759"/>
<reference evidence="12" key="1">
    <citation type="submission" date="2021-10" db="EMBL/GenBank/DDBJ databases">
        <title>Tropical sea cucumber genome reveals ecological adaptation and Cuvierian tubules defense mechanism.</title>
        <authorList>
            <person name="Chen T."/>
        </authorList>
    </citation>
    <scope>NUCLEOTIDE SEQUENCE</scope>
    <source>
        <strain evidence="12">Nanhai2018</strain>
        <tissue evidence="12">Muscle</tissue>
    </source>
</reference>
<keyword evidence="5 11" id="KW-0808">Transferase</keyword>
<evidence type="ECO:0000256" key="9">
    <source>
        <dbReference type="RuleBase" id="RU004106"/>
    </source>
</evidence>
<dbReference type="CDD" id="cd01557">
    <property type="entry name" value="BCAT_beta_family"/>
    <property type="match status" value="1"/>
</dbReference>
<dbReference type="InterPro" id="IPR018300">
    <property type="entry name" value="Aminotrans_IV_CS"/>
</dbReference>
<dbReference type="InterPro" id="IPR043131">
    <property type="entry name" value="BCAT-like_N"/>
</dbReference>
<comment type="cofactor">
    <cofactor evidence="1 10">
        <name>pyridoxal 5'-phosphate</name>
        <dbReference type="ChEBI" id="CHEBI:597326"/>
    </cofactor>
</comment>
<evidence type="ECO:0000256" key="4">
    <source>
        <dbReference type="ARBA" id="ARBA00022605"/>
    </source>
</evidence>
<dbReference type="Gene3D" id="3.30.470.10">
    <property type="match status" value="1"/>
</dbReference>
<dbReference type="GO" id="GO:0009098">
    <property type="term" value="P:L-leucine biosynthetic process"/>
    <property type="evidence" value="ECO:0007669"/>
    <property type="project" value="TreeGrafter"/>
</dbReference>
<dbReference type="GO" id="GO:0009099">
    <property type="term" value="P:L-valine biosynthetic process"/>
    <property type="evidence" value="ECO:0007669"/>
    <property type="project" value="TreeGrafter"/>
</dbReference>
<dbReference type="PANTHER" id="PTHR11825:SF44">
    <property type="entry name" value="BRANCHED-CHAIN-AMINO-ACID AMINOTRANSFERASE"/>
    <property type="match status" value="1"/>
</dbReference>
<dbReference type="FunFam" id="3.20.10.10:FF:000004">
    <property type="entry name" value="Branched-chain-amino-acid aminotransferase"/>
    <property type="match status" value="1"/>
</dbReference>
<keyword evidence="13" id="KW-1185">Reference proteome</keyword>
<dbReference type="GO" id="GO:0005739">
    <property type="term" value="C:mitochondrion"/>
    <property type="evidence" value="ECO:0007669"/>
    <property type="project" value="TreeGrafter"/>
</dbReference>
<evidence type="ECO:0000313" key="13">
    <source>
        <dbReference type="Proteomes" id="UP001152320"/>
    </source>
</evidence>
<evidence type="ECO:0000256" key="6">
    <source>
        <dbReference type="ARBA" id="ARBA00022898"/>
    </source>
</evidence>
<name>A0A9Q0YJ08_HOLLE</name>
<dbReference type="Gene3D" id="3.20.10.10">
    <property type="entry name" value="D-amino Acid Aminotransferase, subunit A, domain 2"/>
    <property type="match status" value="1"/>
</dbReference>
<dbReference type="AlphaFoldDB" id="A0A9Q0YJ08"/>
<gene>
    <name evidence="12" type="ORF">HOLleu_35873</name>
</gene>
<evidence type="ECO:0000256" key="2">
    <source>
        <dbReference type="ARBA" id="ARBA00009320"/>
    </source>
</evidence>
<keyword evidence="6 10" id="KW-0663">Pyridoxal phosphate</keyword>
<evidence type="ECO:0000256" key="11">
    <source>
        <dbReference type="RuleBase" id="RU004517"/>
    </source>
</evidence>
<comment type="catalytic activity">
    <reaction evidence="11">
        <text>L-valine + 2-oxoglutarate = 3-methyl-2-oxobutanoate + L-glutamate</text>
        <dbReference type="Rhea" id="RHEA:24813"/>
        <dbReference type="ChEBI" id="CHEBI:11851"/>
        <dbReference type="ChEBI" id="CHEBI:16810"/>
        <dbReference type="ChEBI" id="CHEBI:29985"/>
        <dbReference type="ChEBI" id="CHEBI:57762"/>
        <dbReference type="EC" id="2.6.1.42"/>
    </reaction>
</comment>
<dbReference type="EC" id="2.6.1.42" evidence="11"/>
<dbReference type="InterPro" id="IPR001544">
    <property type="entry name" value="Aminotrans_IV"/>
</dbReference>
<feature type="modified residue" description="N6-(pyridoxal phosphate)lysine" evidence="8">
    <location>
        <position position="131"/>
    </location>
</feature>
<comment type="similarity">
    <text evidence="2 9">Belongs to the class-IV pyridoxal-phosphate-dependent aminotransferase family.</text>
</comment>
<accession>A0A9Q0YJ08</accession>
<sequence>MELFEGMKGYRGVDGKVRLFRPNMNMERMVRTAKRAGLPSFDKEELTRCIAKLLSVDRDWIPQDTSSSIYIRPTLISTEPTIGVLPPRHALLYVITGPVGPYFQSGTFNPVTLLADDVHVRAWKGGVGQYKMGCNYGPGIVPQVLASQKGCQQILWLFGDNYEITEAGTMNCFMFWENKKGEMELVTPSLDGTILPGVTRASILELARHWGEFKVTEGSFTMEDLLLALKEKRVKELFGAGTACVVCPIGKVLFKDVMYDIPTMSEGAPLATRFLNTLTDIHYGKVKSDWTCDIDELVDEEEGMRRKAH</sequence>
<evidence type="ECO:0000256" key="8">
    <source>
        <dbReference type="PIRSR" id="PIRSR006468-1"/>
    </source>
</evidence>
<dbReference type="InterPro" id="IPR036038">
    <property type="entry name" value="Aminotransferase-like"/>
</dbReference>
<organism evidence="12 13">
    <name type="scientific">Holothuria leucospilota</name>
    <name type="common">Black long sea cucumber</name>
    <name type="synonym">Mertensiothuria leucospilota</name>
    <dbReference type="NCBI Taxonomy" id="206669"/>
    <lineage>
        <taxon>Eukaryota</taxon>
        <taxon>Metazoa</taxon>
        <taxon>Echinodermata</taxon>
        <taxon>Eleutherozoa</taxon>
        <taxon>Echinozoa</taxon>
        <taxon>Holothuroidea</taxon>
        <taxon>Aspidochirotacea</taxon>
        <taxon>Aspidochirotida</taxon>
        <taxon>Holothuriidae</taxon>
        <taxon>Holothuria</taxon>
    </lineage>
</organism>
<protein>
    <recommendedName>
        <fullName evidence="11">Branched-chain-amino-acid aminotransferase</fullName>
        <ecNumber evidence="11">2.6.1.42</ecNumber>
    </recommendedName>
</protein>
<dbReference type="PIRSF" id="PIRSF006468">
    <property type="entry name" value="BCAT1"/>
    <property type="match status" value="1"/>
</dbReference>
<keyword evidence="3 11" id="KW-0032">Aminotransferase</keyword>
<dbReference type="PROSITE" id="PS00770">
    <property type="entry name" value="AA_TRANSFER_CLASS_4"/>
    <property type="match status" value="1"/>
</dbReference>
<dbReference type="Proteomes" id="UP001152320">
    <property type="component" value="Chromosome 19"/>
</dbReference>
<evidence type="ECO:0000256" key="3">
    <source>
        <dbReference type="ARBA" id="ARBA00022576"/>
    </source>
</evidence>
<proteinExistence type="inferred from homology"/>
<keyword evidence="7 11" id="KW-0100">Branched-chain amino acid biosynthesis</keyword>
<comment type="caution">
    <text evidence="12">The sequence shown here is derived from an EMBL/GenBank/DDBJ whole genome shotgun (WGS) entry which is preliminary data.</text>
</comment>
<keyword evidence="4 11" id="KW-0028">Amino-acid biosynthesis</keyword>
<dbReference type="SUPFAM" id="SSF56752">
    <property type="entry name" value="D-aminoacid aminotransferase-like PLP-dependent enzymes"/>
    <property type="match status" value="1"/>
</dbReference>
<evidence type="ECO:0000256" key="5">
    <source>
        <dbReference type="ARBA" id="ARBA00022679"/>
    </source>
</evidence>
<comment type="catalytic activity">
    <reaction evidence="11">
        <text>L-isoleucine + 2-oxoglutarate = (S)-3-methyl-2-oxopentanoate + L-glutamate</text>
        <dbReference type="Rhea" id="RHEA:24801"/>
        <dbReference type="ChEBI" id="CHEBI:16810"/>
        <dbReference type="ChEBI" id="CHEBI:29985"/>
        <dbReference type="ChEBI" id="CHEBI:35146"/>
        <dbReference type="ChEBI" id="CHEBI:58045"/>
        <dbReference type="EC" id="2.6.1.42"/>
    </reaction>
</comment>
<comment type="catalytic activity">
    <reaction evidence="11">
        <text>L-leucine + 2-oxoglutarate = 4-methyl-2-oxopentanoate + L-glutamate</text>
        <dbReference type="Rhea" id="RHEA:18321"/>
        <dbReference type="ChEBI" id="CHEBI:16810"/>
        <dbReference type="ChEBI" id="CHEBI:17865"/>
        <dbReference type="ChEBI" id="CHEBI:29985"/>
        <dbReference type="ChEBI" id="CHEBI:57427"/>
        <dbReference type="EC" id="2.6.1.42"/>
    </reaction>
</comment>
<evidence type="ECO:0000256" key="10">
    <source>
        <dbReference type="RuleBase" id="RU004516"/>
    </source>
</evidence>
<dbReference type="InterPro" id="IPR005786">
    <property type="entry name" value="B_amino_transII"/>
</dbReference>
<evidence type="ECO:0000256" key="7">
    <source>
        <dbReference type="ARBA" id="ARBA00023304"/>
    </source>
</evidence>
<dbReference type="GO" id="GO:0004084">
    <property type="term" value="F:branched-chain-amino-acid transaminase activity"/>
    <property type="evidence" value="ECO:0007669"/>
    <property type="project" value="UniProtKB-EC"/>
</dbReference>
<dbReference type="InterPro" id="IPR043132">
    <property type="entry name" value="BCAT-like_C"/>
</dbReference>